<dbReference type="GeneID" id="27898131"/>
<protein>
    <submittedName>
        <fullName evidence="2">Uncharacterized protein</fullName>
    </submittedName>
</protein>
<feature type="compositionally biased region" description="Basic and acidic residues" evidence="1">
    <location>
        <begin position="212"/>
        <end position="221"/>
    </location>
</feature>
<feature type="compositionally biased region" description="Acidic residues" evidence="1">
    <location>
        <begin position="64"/>
        <end position="73"/>
    </location>
</feature>
<sequence>MFQNYLLTPPRSLPRRRSGGNGIFSGRHTRMGGFYEDVYDPRNIREEREAEEAGEGPGEKCESETESESESESDVAVKKDSSYEGRWGRNGRKARVSVGGGDVVVVEEEKMKAKKRKKGVMVVNDNDSEGLEDHEDDIFKIAPNLNSKTSIPRSEIKKPKGRKQCGFYHSKAHASDNEDEVWTRSRRGKRSKVAIRPAHRTLFKQQLKERLTEKKKAEQAAKRAQRQNKTVTVKKKDRRGIAAKAMVVMVDNRGINFSEYQRFG</sequence>
<evidence type="ECO:0000313" key="2">
    <source>
        <dbReference type="EMBL" id="EMF16656.1"/>
    </source>
</evidence>
<proteinExistence type="predicted"/>
<gene>
    <name evidence="2" type="ORF">SEPMUDRAFT_112695</name>
</gene>
<keyword evidence="3" id="KW-1185">Reference proteome</keyword>
<dbReference type="Proteomes" id="UP000016931">
    <property type="component" value="Unassembled WGS sequence"/>
</dbReference>
<reference evidence="2 3" key="1">
    <citation type="journal article" date="2012" name="PLoS Pathog.">
        <title>Diverse lifestyles and strategies of plant pathogenesis encoded in the genomes of eighteen Dothideomycetes fungi.</title>
        <authorList>
            <person name="Ohm R.A."/>
            <person name="Feau N."/>
            <person name="Henrissat B."/>
            <person name="Schoch C.L."/>
            <person name="Horwitz B.A."/>
            <person name="Barry K.W."/>
            <person name="Condon B.J."/>
            <person name="Copeland A.C."/>
            <person name="Dhillon B."/>
            <person name="Glaser F."/>
            <person name="Hesse C.N."/>
            <person name="Kosti I."/>
            <person name="LaButti K."/>
            <person name="Lindquist E.A."/>
            <person name="Lucas S."/>
            <person name="Salamov A.A."/>
            <person name="Bradshaw R.E."/>
            <person name="Ciuffetti L."/>
            <person name="Hamelin R.C."/>
            <person name="Kema G.H.J."/>
            <person name="Lawrence C."/>
            <person name="Scott J.A."/>
            <person name="Spatafora J.W."/>
            <person name="Turgeon B.G."/>
            <person name="de Wit P.J.G.M."/>
            <person name="Zhong S."/>
            <person name="Goodwin S.B."/>
            <person name="Grigoriev I.V."/>
        </authorList>
    </citation>
    <scope>NUCLEOTIDE SEQUENCE [LARGE SCALE GENOMIC DNA]</scope>
    <source>
        <strain evidence="2 3">SO2202</strain>
    </source>
</reference>
<dbReference type="AlphaFoldDB" id="N1QHF9"/>
<feature type="region of interest" description="Disordered" evidence="1">
    <location>
        <begin position="1"/>
        <end position="95"/>
    </location>
</feature>
<feature type="compositionally biased region" description="Basic and acidic residues" evidence="1">
    <location>
        <begin position="75"/>
        <end position="87"/>
    </location>
</feature>
<dbReference type="HOGENOM" id="CLU_1054367_0_0_1"/>
<evidence type="ECO:0000256" key="1">
    <source>
        <dbReference type="SAM" id="MobiDB-lite"/>
    </source>
</evidence>
<organism evidence="2 3">
    <name type="scientific">Sphaerulina musiva (strain SO2202)</name>
    <name type="common">Poplar stem canker fungus</name>
    <name type="synonym">Septoria musiva</name>
    <dbReference type="NCBI Taxonomy" id="692275"/>
    <lineage>
        <taxon>Eukaryota</taxon>
        <taxon>Fungi</taxon>
        <taxon>Dikarya</taxon>
        <taxon>Ascomycota</taxon>
        <taxon>Pezizomycotina</taxon>
        <taxon>Dothideomycetes</taxon>
        <taxon>Dothideomycetidae</taxon>
        <taxon>Mycosphaerellales</taxon>
        <taxon>Mycosphaerellaceae</taxon>
        <taxon>Sphaerulina</taxon>
    </lineage>
</organism>
<evidence type="ECO:0000313" key="3">
    <source>
        <dbReference type="Proteomes" id="UP000016931"/>
    </source>
</evidence>
<name>N1QHF9_SPHMS</name>
<feature type="region of interest" description="Disordered" evidence="1">
    <location>
        <begin position="212"/>
        <end position="237"/>
    </location>
</feature>
<dbReference type="EMBL" id="KB456260">
    <property type="protein sequence ID" value="EMF16656.1"/>
    <property type="molecule type" value="Genomic_DNA"/>
</dbReference>
<feature type="compositionally biased region" description="Low complexity" evidence="1">
    <location>
        <begin position="1"/>
        <end position="10"/>
    </location>
</feature>
<accession>N1QHF9</accession>
<feature type="compositionally biased region" description="Basic and acidic residues" evidence="1">
    <location>
        <begin position="39"/>
        <end position="48"/>
    </location>
</feature>
<dbReference type="RefSeq" id="XP_016764777.1">
    <property type="nucleotide sequence ID" value="XM_016900994.1"/>
</dbReference>
<dbReference type="OrthoDB" id="3649191at2759"/>